<dbReference type="InterPro" id="IPR002655">
    <property type="entry name" value="Acyl-CoA_oxidase_C"/>
</dbReference>
<dbReference type="Gene3D" id="2.40.110.10">
    <property type="entry name" value="Butyryl-CoA Dehydrogenase, subunit A, domain 2"/>
    <property type="match status" value="1"/>
</dbReference>
<feature type="domain" description="Acyl-CoA oxidase C-alpha1" evidence="17">
    <location>
        <begin position="283"/>
        <end position="443"/>
    </location>
</feature>
<dbReference type="Gene3D" id="1.10.540.10">
    <property type="entry name" value="Acyl-CoA dehydrogenase/oxidase, N-terminal domain"/>
    <property type="match status" value="1"/>
</dbReference>
<keyword evidence="7 12" id="KW-0274">FAD</keyword>
<dbReference type="InterPro" id="IPR012258">
    <property type="entry name" value="Acyl-CoA_oxidase"/>
</dbReference>
<feature type="domain" description="Acyl-coenzyme A oxidase N-terminal" evidence="16">
    <location>
        <begin position="24"/>
        <end position="132"/>
    </location>
</feature>
<evidence type="ECO:0000256" key="4">
    <source>
        <dbReference type="ARBA" id="ARBA00004846"/>
    </source>
</evidence>
<dbReference type="InterPro" id="IPR036250">
    <property type="entry name" value="AcylCo_DH-like_C"/>
</dbReference>
<dbReference type="GO" id="GO:0003997">
    <property type="term" value="F:acyl-CoA oxidase activity"/>
    <property type="evidence" value="ECO:0007669"/>
    <property type="project" value="UniProtKB-EC"/>
</dbReference>
<evidence type="ECO:0000313" key="19">
    <source>
        <dbReference type="Proteomes" id="UP000250043"/>
    </source>
</evidence>
<organism evidence="18 19">
    <name type="scientific">Obba rivulosa</name>
    <dbReference type="NCBI Taxonomy" id="1052685"/>
    <lineage>
        <taxon>Eukaryota</taxon>
        <taxon>Fungi</taxon>
        <taxon>Dikarya</taxon>
        <taxon>Basidiomycota</taxon>
        <taxon>Agaricomycotina</taxon>
        <taxon>Agaricomycetes</taxon>
        <taxon>Polyporales</taxon>
        <taxon>Gelatoporiaceae</taxon>
        <taxon>Obba</taxon>
    </lineage>
</organism>
<evidence type="ECO:0000256" key="5">
    <source>
        <dbReference type="ARBA" id="ARBA00006288"/>
    </source>
</evidence>
<dbReference type="FunFam" id="1.20.140.10:FF:000015">
    <property type="entry name" value="Acyl-coenzyme A oxidase"/>
    <property type="match status" value="1"/>
</dbReference>
<evidence type="ECO:0000256" key="7">
    <source>
        <dbReference type="ARBA" id="ARBA00022827"/>
    </source>
</evidence>
<evidence type="ECO:0000256" key="6">
    <source>
        <dbReference type="ARBA" id="ARBA00022630"/>
    </source>
</evidence>
<dbReference type="OrthoDB" id="538336at2759"/>
<dbReference type="Gene3D" id="1.20.140.10">
    <property type="entry name" value="Butyryl-CoA Dehydrogenase, subunit A, domain 3"/>
    <property type="match status" value="2"/>
</dbReference>
<keyword evidence="8" id="KW-0276">Fatty acid metabolism</keyword>
<evidence type="ECO:0000256" key="8">
    <source>
        <dbReference type="ARBA" id="ARBA00022832"/>
    </source>
</evidence>
<dbReference type="Pfam" id="PF01756">
    <property type="entry name" value="ACOX"/>
    <property type="match status" value="1"/>
</dbReference>
<comment type="pathway">
    <text evidence="4">Lipid metabolism; peroxisomal fatty acid beta-oxidation.</text>
</comment>
<dbReference type="PIRSF" id="PIRSF000168">
    <property type="entry name" value="Acyl-CoA_oxidase"/>
    <property type="match status" value="1"/>
</dbReference>
<evidence type="ECO:0000313" key="18">
    <source>
        <dbReference type="EMBL" id="OCH87691.1"/>
    </source>
</evidence>
<keyword evidence="11" id="KW-0576">Peroxisome</keyword>
<feature type="binding site" evidence="14">
    <location>
        <position position="183"/>
    </location>
    <ligand>
        <name>FAD</name>
        <dbReference type="ChEBI" id="CHEBI:57692"/>
    </ligand>
</feature>
<evidence type="ECO:0000256" key="13">
    <source>
        <dbReference type="PIRSR" id="PIRSR000168-1"/>
    </source>
</evidence>
<gene>
    <name evidence="18" type="ORF">OBBRIDRAFT_889612</name>
</gene>
<dbReference type="Proteomes" id="UP000250043">
    <property type="component" value="Unassembled WGS sequence"/>
</dbReference>
<dbReference type="GO" id="GO:0005504">
    <property type="term" value="F:fatty acid binding"/>
    <property type="evidence" value="ECO:0007669"/>
    <property type="project" value="TreeGrafter"/>
</dbReference>
<proteinExistence type="inferred from homology"/>
<dbReference type="PANTHER" id="PTHR10909:SF250">
    <property type="entry name" value="PEROXISOMAL ACYL-COENZYME A OXIDASE 1"/>
    <property type="match status" value="1"/>
</dbReference>
<evidence type="ECO:0000256" key="11">
    <source>
        <dbReference type="ARBA" id="ARBA00023140"/>
    </source>
</evidence>
<accession>A0A8E2AN23</accession>
<keyword evidence="9" id="KW-0560">Oxidoreductase</keyword>
<evidence type="ECO:0000256" key="1">
    <source>
        <dbReference type="ARBA" id="ARBA00001201"/>
    </source>
</evidence>
<name>A0A8E2AN23_9APHY</name>
<dbReference type="GO" id="GO:0005777">
    <property type="term" value="C:peroxisome"/>
    <property type="evidence" value="ECO:0007669"/>
    <property type="project" value="UniProtKB-SubCell"/>
</dbReference>
<dbReference type="InterPro" id="IPR029320">
    <property type="entry name" value="Acyl-CoA_ox_N"/>
</dbReference>
<evidence type="ECO:0000256" key="12">
    <source>
        <dbReference type="PIRNR" id="PIRNR000168"/>
    </source>
</evidence>
<comment type="similarity">
    <text evidence="5 12">Belongs to the acyl-CoA oxidase family.</text>
</comment>
<dbReference type="GO" id="GO:0033540">
    <property type="term" value="P:fatty acid beta-oxidation using acyl-CoA oxidase"/>
    <property type="evidence" value="ECO:0007669"/>
    <property type="project" value="UniProtKB-UniPathway"/>
</dbReference>
<evidence type="ECO:0000256" key="3">
    <source>
        <dbReference type="ARBA" id="ARBA00004275"/>
    </source>
</evidence>
<feature type="active site" description="Proton acceptor" evidence="13">
    <location>
        <position position="429"/>
    </location>
</feature>
<comment type="subcellular location">
    <subcellularLocation>
        <location evidence="3">Peroxisome</location>
    </subcellularLocation>
</comment>
<feature type="domain" description="Acyl-CoA oxidase C-terminal" evidence="15">
    <location>
        <begin position="518"/>
        <end position="665"/>
    </location>
</feature>
<evidence type="ECO:0000256" key="10">
    <source>
        <dbReference type="ARBA" id="ARBA00023098"/>
    </source>
</evidence>
<dbReference type="Pfam" id="PF22924">
    <property type="entry name" value="ACOX_C_alpha1"/>
    <property type="match status" value="1"/>
</dbReference>
<dbReference type="InterPro" id="IPR037069">
    <property type="entry name" value="AcylCoA_DH/ox_N_sf"/>
</dbReference>
<evidence type="ECO:0000259" key="16">
    <source>
        <dbReference type="Pfam" id="PF14749"/>
    </source>
</evidence>
<dbReference type="FunFam" id="2.40.110.10:FF:000003">
    <property type="entry name" value="Acyl-coenzyme A oxidase"/>
    <property type="match status" value="1"/>
</dbReference>
<keyword evidence="19" id="KW-1185">Reference proteome</keyword>
<dbReference type="GO" id="GO:0071949">
    <property type="term" value="F:FAD binding"/>
    <property type="evidence" value="ECO:0007669"/>
    <property type="project" value="InterPro"/>
</dbReference>
<comment type="catalytic activity">
    <reaction evidence="1">
        <text>a 2,3-saturated acyl-CoA + O2 = a (2E)-enoyl-CoA + H2O2</text>
        <dbReference type="Rhea" id="RHEA:38959"/>
        <dbReference type="ChEBI" id="CHEBI:15379"/>
        <dbReference type="ChEBI" id="CHEBI:16240"/>
        <dbReference type="ChEBI" id="CHEBI:58856"/>
        <dbReference type="ChEBI" id="CHEBI:65111"/>
        <dbReference type="EC" id="1.3.3.6"/>
    </reaction>
</comment>
<dbReference type="PANTHER" id="PTHR10909">
    <property type="entry name" value="ELECTRON TRANSPORT OXIDOREDUCTASE"/>
    <property type="match status" value="1"/>
</dbReference>
<evidence type="ECO:0000256" key="9">
    <source>
        <dbReference type="ARBA" id="ARBA00023002"/>
    </source>
</evidence>
<dbReference type="InterPro" id="IPR046373">
    <property type="entry name" value="Acyl-CoA_Oxase/DH_mid-dom_sf"/>
</dbReference>
<dbReference type="SUPFAM" id="SSF56645">
    <property type="entry name" value="Acyl-CoA dehydrogenase NM domain-like"/>
    <property type="match status" value="1"/>
</dbReference>
<evidence type="ECO:0000259" key="15">
    <source>
        <dbReference type="Pfam" id="PF01756"/>
    </source>
</evidence>
<reference evidence="18 19" key="1">
    <citation type="submission" date="2016-07" db="EMBL/GenBank/DDBJ databases">
        <title>Draft genome of the white-rot fungus Obba rivulosa 3A-2.</title>
        <authorList>
            <consortium name="DOE Joint Genome Institute"/>
            <person name="Miettinen O."/>
            <person name="Riley R."/>
            <person name="Acob R."/>
            <person name="Barry K."/>
            <person name="Cullen D."/>
            <person name="De Vries R."/>
            <person name="Hainaut M."/>
            <person name="Hatakka A."/>
            <person name="Henrissat B."/>
            <person name="Hilden K."/>
            <person name="Kuo R."/>
            <person name="Labutti K."/>
            <person name="Lipzen A."/>
            <person name="Makela M.R."/>
            <person name="Sandor L."/>
            <person name="Spatafora J.W."/>
            <person name="Grigoriev I.V."/>
            <person name="Hibbett D.S."/>
        </authorList>
    </citation>
    <scope>NUCLEOTIDE SEQUENCE [LARGE SCALE GENOMIC DNA]</scope>
    <source>
        <strain evidence="18 19">3A-2</strain>
    </source>
</reference>
<dbReference type="AlphaFoldDB" id="A0A8E2AN23"/>
<protein>
    <recommendedName>
        <fullName evidence="12">Acyl-coenzyme A oxidase</fullName>
    </recommendedName>
</protein>
<evidence type="ECO:0000256" key="14">
    <source>
        <dbReference type="PIRSR" id="PIRSR000168-2"/>
    </source>
</evidence>
<dbReference type="UniPathway" id="UPA00661"/>
<dbReference type="EMBL" id="KV722476">
    <property type="protein sequence ID" value="OCH87691.1"/>
    <property type="molecule type" value="Genomic_DNA"/>
</dbReference>
<dbReference type="InterPro" id="IPR055060">
    <property type="entry name" value="ACOX_C_alpha1"/>
</dbReference>
<dbReference type="InterPro" id="IPR009100">
    <property type="entry name" value="AcylCoA_DH/oxidase_NM_dom_sf"/>
</dbReference>
<keyword evidence="10" id="KW-0443">Lipid metabolism</keyword>
<evidence type="ECO:0000256" key="2">
    <source>
        <dbReference type="ARBA" id="ARBA00001974"/>
    </source>
</evidence>
<evidence type="ECO:0000259" key="17">
    <source>
        <dbReference type="Pfam" id="PF22924"/>
    </source>
</evidence>
<comment type="cofactor">
    <cofactor evidence="2">
        <name>FAD</name>
        <dbReference type="ChEBI" id="CHEBI:57692"/>
    </cofactor>
</comment>
<feature type="binding site" evidence="14">
    <location>
        <position position="144"/>
    </location>
    <ligand>
        <name>FAD</name>
        <dbReference type="ChEBI" id="CHEBI:57692"/>
    </ligand>
</feature>
<keyword evidence="6 12" id="KW-0285">Flavoprotein</keyword>
<dbReference type="SUPFAM" id="SSF47203">
    <property type="entry name" value="Acyl-CoA dehydrogenase C-terminal domain-like"/>
    <property type="match status" value="2"/>
</dbReference>
<dbReference type="Pfam" id="PF14749">
    <property type="entry name" value="Acyl-CoA_ox_N"/>
    <property type="match status" value="1"/>
</dbReference>
<sequence>MSRLTAEKNAQDMSQARAKTSIDVARVRNFLYIKQEEWEAHQKLVWTLSTDPVFDKSRRPFMSRTERYTRAVGMANRIYELKETHKWSDAEAARAIQLVDEPIPMNLHAMAFEPVITSQGSPELLQKYRELIRYRGILGCYLQTELGHGTNVAALETTATYLPESKEFEIHSPTLSSTKWWIGALGKTATHGVVQAKLILPSGEDVGPHLFFVQLRSLEDHRVLSGITIGDIGPKAMHGFPGTDNGFARFDHIRIPRENMLSKFAQVTEDGRYVKPPHAKLSYGGMMYIRSSMVSGGGWNVAKGATVAIRYATVRRQGGKGPDGLEHQVISYPSVHYRLIPMLSRAYVFILLGRNLSSAFSHMSSRLASGDTSLLAEMHATTSGLKVLVTTAAIQDLETARRSMGGHGFSEFAGVGRMYANYVPSATFEGDNFVLDQQVVRAALKAYHRLVTSGPADMTPSTHFLRLLLEDTSNIGGASQLAWEDPQTSIRILELRAALVVKHCALYQDGPDASMDQRVSKAVTEAFVAVQVGKIITSLRETFGPRESDVLTKLYLLYLLTTVENGLVDVLSFRLLPQSTASSASRSDDSTRTLRVAIKQLCQEILPEAIGLTDAFGFSDWELDSALGVFDGRVYEALYARAQTEPLNGTEVPEAYEADIKPMLQRGQKLAEASKCKL</sequence>
<dbReference type="GO" id="GO:0055088">
    <property type="term" value="P:lipid homeostasis"/>
    <property type="evidence" value="ECO:0007669"/>
    <property type="project" value="TreeGrafter"/>
</dbReference>